<dbReference type="Gene3D" id="1.10.3720.10">
    <property type="entry name" value="MetI-like"/>
    <property type="match status" value="2"/>
</dbReference>
<dbReference type="KEGG" id="mgi:Mflv_2857"/>
<dbReference type="GO" id="GO:0005886">
    <property type="term" value="C:plasma membrane"/>
    <property type="evidence" value="ECO:0007669"/>
    <property type="project" value="UniProtKB-SubCell"/>
</dbReference>
<evidence type="ECO:0000256" key="4">
    <source>
        <dbReference type="ARBA" id="ARBA00022519"/>
    </source>
</evidence>
<evidence type="ECO:0000256" key="8">
    <source>
        <dbReference type="RuleBase" id="RU363032"/>
    </source>
</evidence>
<feature type="transmembrane region" description="Helical" evidence="8">
    <location>
        <begin position="340"/>
        <end position="362"/>
    </location>
</feature>
<name>A4T1X1_MYCGI</name>
<feature type="transmembrane region" description="Helical" evidence="8">
    <location>
        <begin position="80"/>
        <end position="105"/>
    </location>
</feature>
<feature type="transmembrane region" description="Helical" evidence="8">
    <location>
        <begin position="462"/>
        <end position="485"/>
    </location>
</feature>
<keyword evidence="4" id="KW-0997">Cell inner membrane</keyword>
<dbReference type="InterPro" id="IPR035906">
    <property type="entry name" value="MetI-like_sf"/>
</dbReference>
<feature type="transmembrane region" description="Helical" evidence="8">
    <location>
        <begin position="374"/>
        <end position="396"/>
    </location>
</feature>
<dbReference type="PROSITE" id="PS50928">
    <property type="entry name" value="ABC_TM1"/>
    <property type="match status" value="2"/>
</dbReference>
<comment type="similarity">
    <text evidence="8">Belongs to the binding-protein-dependent transport system permease family.</text>
</comment>
<dbReference type="Pfam" id="PF00528">
    <property type="entry name" value="BPD_transp_1"/>
    <property type="match status" value="2"/>
</dbReference>
<evidence type="ECO:0000256" key="7">
    <source>
        <dbReference type="ARBA" id="ARBA00023136"/>
    </source>
</evidence>
<evidence type="ECO:0000256" key="5">
    <source>
        <dbReference type="ARBA" id="ARBA00022692"/>
    </source>
</evidence>
<keyword evidence="7 8" id="KW-0472">Membrane</keyword>
<dbReference type="EMBL" id="CP000656">
    <property type="protein sequence ID" value="ABP45334.1"/>
    <property type="molecule type" value="Genomic_DNA"/>
</dbReference>
<keyword evidence="6 8" id="KW-1133">Transmembrane helix</keyword>
<gene>
    <name evidence="10" type="ordered locus">Mflv_2857</name>
</gene>
<sequence length="536" mass="56098">MADVSTAAATAVDAALLDALPPSEVPGRAAATRPGPVLTAGVVLLVVAAFVPIGYVAWSVVSLGPTRVWELLARPRVLELFVNTVGLVVVTVPICIVLGIGAAWLVERSDIPGRAIWRPMFVAPLAVPAFINSYAWVSVVPTLHGFWAGILVASLSYFPFVYVPAAATLRRLDPAIEESARTLGSSPAAVFRRVVLPQLRLAVLGGGLLIGVHLLAEYGAFAMLRFSTFTTAIFEQFQATFDGAAGSTLAGVLMLLCLVLLVGEAGVRGNARYARLGSGAQRTSLPHRLGSMTFPAVAALAALAALALGVPVWTILRWLWIGGSDVWALGEIVPSTVQTVALAAAAAALTTVLAFPFAWIAVRHRGFFARFVEGSNFVTSSMPGIVTALALVTVAIRFAPPLYQTATLVLAAYVLMFMPRAMVNLRSGLAQVPPTLEEASRSLGVSPTRTLLRVTLRLTAPAAAAGASLVFVAVATELTATLLLAPTGTNTLAMRFWSLSSELSYASAAPYALLLVVLAVPVTVVLFQQSSRAAAL</sequence>
<feature type="transmembrane region" description="Helical" evidence="8">
    <location>
        <begin position="505"/>
        <end position="527"/>
    </location>
</feature>
<evidence type="ECO:0000256" key="3">
    <source>
        <dbReference type="ARBA" id="ARBA00022475"/>
    </source>
</evidence>
<proteinExistence type="inferred from homology"/>
<evidence type="ECO:0000313" key="10">
    <source>
        <dbReference type="EMBL" id="ABP45334.1"/>
    </source>
</evidence>
<evidence type="ECO:0000256" key="6">
    <source>
        <dbReference type="ARBA" id="ARBA00022989"/>
    </source>
</evidence>
<dbReference type="HOGENOM" id="CLU_021838_0_0_11"/>
<accession>A4T1X1</accession>
<feature type="transmembrane region" description="Helical" evidence="8">
    <location>
        <begin position="117"/>
        <end position="137"/>
    </location>
</feature>
<keyword evidence="2 8" id="KW-0813">Transport</keyword>
<organism evidence="10">
    <name type="scientific">Mycolicibacterium gilvum (strain PYR-GCK)</name>
    <name type="common">Mycobacterium gilvum (strain PYR-GCK)</name>
    <dbReference type="NCBI Taxonomy" id="350054"/>
    <lineage>
        <taxon>Bacteria</taxon>
        <taxon>Bacillati</taxon>
        <taxon>Actinomycetota</taxon>
        <taxon>Actinomycetes</taxon>
        <taxon>Mycobacteriales</taxon>
        <taxon>Mycobacteriaceae</taxon>
        <taxon>Mycolicibacterium</taxon>
    </lineage>
</organism>
<dbReference type="SUPFAM" id="SSF161098">
    <property type="entry name" value="MetI-like"/>
    <property type="match status" value="2"/>
</dbReference>
<keyword evidence="5 8" id="KW-0812">Transmembrane</keyword>
<dbReference type="AlphaFoldDB" id="A4T1X1"/>
<dbReference type="eggNOG" id="COG1178">
    <property type="taxonomic scope" value="Bacteria"/>
</dbReference>
<evidence type="ECO:0000256" key="1">
    <source>
        <dbReference type="ARBA" id="ARBA00004429"/>
    </source>
</evidence>
<dbReference type="STRING" id="350054.Mflv_2857"/>
<comment type="subcellular location">
    <subcellularLocation>
        <location evidence="1">Cell inner membrane</location>
        <topology evidence="1">Multi-pass membrane protein</topology>
    </subcellularLocation>
    <subcellularLocation>
        <location evidence="8">Cell membrane</location>
        <topology evidence="8">Multi-pass membrane protein</topology>
    </subcellularLocation>
</comment>
<feature type="transmembrane region" description="Helical" evidence="8">
    <location>
        <begin position="402"/>
        <end position="418"/>
    </location>
</feature>
<dbReference type="CDD" id="cd06261">
    <property type="entry name" value="TM_PBP2"/>
    <property type="match status" value="2"/>
</dbReference>
<dbReference type="GO" id="GO:0055085">
    <property type="term" value="P:transmembrane transport"/>
    <property type="evidence" value="ECO:0007669"/>
    <property type="project" value="InterPro"/>
</dbReference>
<feature type="transmembrane region" description="Helical" evidence="8">
    <location>
        <begin position="143"/>
        <end position="163"/>
    </location>
</feature>
<feature type="transmembrane region" description="Helical" evidence="8">
    <location>
        <begin position="244"/>
        <end position="263"/>
    </location>
</feature>
<reference evidence="10" key="2">
    <citation type="journal article" date="2013" name="PLoS ONE">
        <title>A Gene Expression Study of the Activities of Aromatic Ring-Cleavage Dioxygenases in Mycobacterium gilvum PYR-GCK to Changes in Salinity and pH during Pyrene Degradation.</title>
        <authorList>
            <person name="Badejo A.C."/>
            <person name="Badejo A.O."/>
            <person name="Shin K.H."/>
            <person name="Chai Y.G."/>
        </authorList>
    </citation>
    <scope>NUCLEOTIDE SEQUENCE [LARGE SCALE GENOMIC DNA]</scope>
    <source>
        <strain evidence="10">PYR-GCK</strain>
    </source>
</reference>
<protein>
    <submittedName>
        <fullName evidence="10">Binding-protein-dependent transport systems inner membrane component</fullName>
    </submittedName>
</protein>
<dbReference type="PANTHER" id="PTHR43357:SF3">
    <property type="entry name" value="FE(3+)-TRANSPORT SYSTEM PERMEASE PROTEIN FBPB 2"/>
    <property type="match status" value="1"/>
</dbReference>
<dbReference type="PANTHER" id="PTHR43357">
    <property type="entry name" value="INNER MEMBRANE ABC TRANSPORTER PERMEASE PROTEIN YDCV"/>
    <property type="match status" value="1"/>
</dbReference>
<feature type="domain" description="ABC transmembrane type-1" evidence="9">
    <location>
        <begin position="336"/>
        <end position="526"/>
    </location>
</feature>
<feature type="transmembrane region" description="Helical" evidence="8">
    <location>
        <begin position="297"/>
        <end position="320"/>
    </location>
</feature>
<feature type="transmembrane region" description="Helical" evidence="8">
    <location>
        <begin position="201"/>
        <end position="224"/>
    </location>
</feature>
<feature type="transmembrane region" description="Helical" evidence="8">
    <location>
        <begin position="37"/>
        <end position="60"/>
    </location>
</feature>
<keyword evidence="3" id="KW-1003">Cell membrane</keyword>
<evidence type="ECO:0000256" key="2">
    <source>
        <dbReference type="ARBA" id="ARBA00022448"/>
    </source>
</evidence>
<reference evidence="10" key="1">
    <citation type="submission" date="2007-04" db="EMBL/GenBank/DDBJ databases">
        <authorList>
            <consortium name="US DOE Joint Genome Institute"/>
            <person name="Copeland A."/>
            <person name="Lucas S."/>
            <person name="Lapidus A."/>
            <person name="Barry K."/>
            <person name="Detter J.C."/>
            <person name="Glavina del Rio T."/>
            <person name="Hammon N."/>
            <person name="Israni S."/>
            <person name="Dalin E."/>
            <person name="Tice H."/>
            <person name="Pitluck S."/>
            <person name="Chain P."/>
            <person name="Malfatti S."/>
            <person name="Shin M."/>
            <person name="Vergez L."/>
            <person name="Schmutz J."/>
            <person name="Larimer F."/>
            <person name="Land M."/>
            <person name="Hauser L."/>
            <person name="Kyrpides N."/>
            <person name="Mikhailova N."/>
            <person name="Miller C."/>
            <person name="Richardson P."/>
        </authorList>
    </citation>
    <scope>NUCLEOTIDE SEQUENCE</scope>
    <source>
        <strain evidence="10">PYR-GCK</strain>
    </source>
</reference>
<dbReference type="InterPro" id="IPR000515">
    <property type="entry name" value="MetI-like"/>
</dbReference>
<feature type="domain" description="ABC transmembrane type-1" evidence="9">
    <location>
        <begin position="81"/>
        <end position="262"/>
    </location>
</feature>
<evidence type="ECO:0000259" key="9">
    <source>
        <dbReference type="PROSITE" id="PS50928"/>
    </source>
</evidence>